<name>A0A8J3FX25_9PSEU</name>
<dbReference type="InterPro" id="IPR012336">
    <property type="entry name" value="Thioredoxin-like_fold"/>
</dbReference>
<evidence type="ECO:0000259" key="1">
    <source>
        <dbReference type="Pfam" id="PF13462"/>
    </source>
</evidence>
<dbReference type="Gene3D" id="3.40.30.10">
    <property type="entry name" value="Glutaredoxin"/>
    <property type="match status" value="1"/>
</dbReference>
<sequence>MHAELGQRWPAPIEGEPVPRLSDTALTDALRIGNPDAPLSITIYEDYLCPACATWDRRHRDRLTRACAAGAAVVHYKPVHMMATRSNPPGYSLQAASALVSAALRGQLVTFRRALLDHAPAEIRQARVTMNPEIVPHLASQVSLTGGDFTHEVATTAYRDAIEANFAELREQWADPNGAVFVPTVVANGHQIDVSPASNTLQEMLSDVSS</sequence>
<dbReference type="InterPro" id="IPR036249">
    <property type="entry name" value="Thioredoxin-like_sf"/>
</dbReference>
<dbReference type="AlphaFoldDB" id="A0A8J3FX25"/>
<gene>
    <name evidence="2" type="ORF">GCM10012275_39110</name>
</gene>
<feature type="domain" description="Thioredoxin-like fold" evidence="1">
    <location>
        <begin position="30"/>
        <end position="206"/>
    </location>
</feature>
<dbReference type="SUPFAM" id="SSF52833">
    <property type="entry name" value="Thioredoxin-like"/>
    <property type="match status" value="1"/>
</dbReference>
<dbReference type="Proteomes" id="UP000637578">
    <property type="component" value="Unassembled WGS sequence"/>
</dbReference>
<accession>A0A8J3FX25</accession>
<reference evidence="2" key="2">
    <citation type="submission" date="2020-09" db="EMBL/GenBank/DDBJ databases">
        <authorList>
            <person name="Sun Q."/>
            <person name="Zhou Y."/>
        </authorList>
    </citation>
    <scope>NUCLEOTIDE SEQUENCE</scope>
    <source>
        <strain evidence="2">CGMCC 4.5737</strain>
    </source>
</reference>
<dbReference type="Pfam" id="PF13462">
    <property type="entry name" value="Thioredoxin_4"/>
    <property type="match status" value="1"/>
</dbReference>
<organism evidence="2 3">
    <name type="scientific">Longimycelium tulufanense</name>
    <dbReference type="NCBI Taxonomy" id="907463"/>
    <lineage>
        <taxon>Bacteria</taxon>
        <taxon>Bacillati</taxon>
        <taxon>Actinomycetota</taxon>
        <taxon>Actinomycetes</taxon>
        <taxon>Pseudonocardiales</taxon>
        <taxon>Pseudonocardiaceae</taxon>
        <taxon>Longimycelium</taxon>
    </lineage>
</organism>
<keyword evidence="3" id="KW-1185">Reference proteome</keyword>
<dbReference type="EMBL" id="BMMK01000019">
    <property type="protein sequence ID" value="GGM64678.1"/>
    <property type="molecule type" value="Genomic_DNA"/>
</dbReference>
<protein>
    <recommendedName>
        <fullName evidence="1">Thioredoxin-like fold domain-containing protein</fullName>
    </recommendedName>
</protein>
<evidence type="ECO:0000313" key="2">
    <source>
        <dbReference type="EMBL" id="GGM64678.1"/>
    </source>
</evidence>
<comment type="caution">
    <text evidence="2">The sequence shown here is derived from an EMBL/GenBank/DDBJ whole genome shotgun (WGS) entry which is preliminary data.</text>
</comment>
<reference evidence="2" key="1">
    <citation type="journal article" date="2014" name="Int. J. Syst. Evol. Microbiol.">
        <title>Complete genome sequence of Corynebacterium casei LMG S-19264T (=DSM 44701T), isolated from a smear-ripened cheese.</title>
        <authorList>
            <consortium name="US DOE Joint Genome Institute (JGI-PGF)"/>
            <person name="Walter F."/>
            <person name="Albersmeier A."/>
            <person name="Kalinowski J."/>
            <person name="Ruckert C."/>
        </authorList>
    </citation>
    <scope>NUCLEOTIDE SEQUENCE</scope>
    <source>
        <strain evidence="2">CGMCC 4.5737</strain>
    </source>
</reference>
<evidence type="ECO:0000313" key="3">
    <source>
        <dbReference type="Proteomes" id="UP000637578"/>
    </source>
</evidence>
<proteinExistence type="predicted"/>